<dbReference type="GO" id="GO:0046653">
    <property type="term" value="P:tetrahydrofolate metabolic process"/>
    <property type="evidence" value="ECO:0007669"/>
    <property type="project" value="InterPro"/>
</dbReference>
<proteinExistence type="predicted"/>
<dbReference type="STRING" id="1125411.W908_00620"/>
<dbReference type="OrthoDB" id="7159274at2"/>
<dbReference type="Gene3D" id="3.30.2270.10">
    <property type="entry name" value="Folate-binding superfamily"/>
    <property type="match status" value="1"/>
</dbReference>
<dbReference type="InterPro" id="IPR038561">
    <property type="entry name" value="SoxD_sf"/>
</dbReference>
<dbReference type="InterPro" id="IPR006279">
    <property type="entry name" value="SoxD"/>
</dbReference>
<reference evidence="1 2" key="1">
    <citation type="journal article" date="2015" name="Genome Announc.">
        <title>Genome Sequence of 'Candidatus Thioglobus singularis' Strain PS1, a Mixotroph from the SUP05 Clade of Marine Gammaproteobacteria.</title>
        <authorList>
            <person name="Marshall K.T."/>
            <person name="Morris R.M."/>
        </authorList>
    </citation>
    <scope>NUCLEOTIDE SEQUENCE [LARGE SCALE GENOMIC DNA]</scope>
    <source>
        <strain evidence="1 2">PS1</strain>
    </source>
</reference>
<dbReference type="Proteomes" id="UP000068905">
    <property type="component" value="Chromosome"/>
</dbReference>
<evidence type="ECO:0000313" key="2">
    <source>
        <dbReference type="Proteomes" id="UP000068905"/>
    </source>
</evidence>
<organism evidence="1 2">
    <name type="scientific">Candidatus Pseudothioglobus singularis PS1</name>
    <dbReference type="NCBI Taxonomy" id="1125411"/>
    <lineage>
        <taxon>Bacteria</taxon>
        <taxon>Pseudomonadati</taxon>
        <taxon>Pseudomonadota</taxon>
        <taxon>Gammaproteobacteria</taxon>
        <taxon>Candidatus Pseudothioglobaceae</taxon>
        <taxon>Candidatus Pseudothioglobus</taxon>
    </lineage>
</organism>
<protein>
    <submittedName>
        <fullName evidence="1">Sarcosine oxidase subunit delta</fullName>
    </submittedName>
</protein>
<keyword evidence="2" id="KW-1185">Reference proteome</keyword>
<name>A0A0M4LC33_9GAMM</name>
<dbReference type="AlphaFoldDB" id="A0A0M4LC33"/>
<dbReference type="KEGG" id="tsn:W908_00620"/>
<dbReference type="EMBL" id="CP006911">
    <property type="protein sequence ID" value="ALE01244.1"/>
    <property type="molecule type" value="Genomic_DNA"/>
</dbReference>
<dbReference type="RefSeq" id="WP_053819528.1">
    <property type="nucleotide sequence ID" value="NZ_CP006911.1"/>
</dbReference>
<accession>A0A0M4LC33</accession>
<gene>
    <name evidence="1" type="ORF">W908_00620</name>
</gene>
<sequence>MFLIDCPYCKELRDQNEFSPAGEAFIARPQNPEALTDEEWADYVFYRTNHKGDHWEQWVHTAGCRKYLLVKRSTISHEVIQVSTFGEINSENIS</sequence>
<evidence type="ECO:0000313" key="1">
    <source>
        <dbReference type="EMBL" id="ALE01244.1"/>
    </source>
</evidence>
<dbReference type="Pfam" id="PF04267">
    <property type="entry name" value="SoxD"/>
    <property type="match status" value="1"/>
</dbReference>
<dbReference type="GO" id="GO:0008115">
    <property type="term" value="F:sarcosine oxidase activity"/>
    <property type="evidence" value="ECO:0007669"/>
    <property type="project" value="InterPro"/>
</dbReference>